<dbReference type="Proteomes" id="UP000197138">
    <property type="component" value="Unassembled WGS sequence"/>
</dbReference>
<protein>
    <submittedName>
        <fullName evidence="1">Uncharacterized protein</fullName>
    </submittedName>
</protein>
<proteinExistence type="predicted"/>
<comment type="caution">
    <text evidence="1">The sequence shown here is derived from an EMBL/GenBank/DDBJ whole genome shotgun (WGS) entry which is preliminary data.</text>
</comment>
<reference evidence="2" key="1">
    <citation type="journal article" date="2017" name="Plant J.">
        <title>The pomegranate (Punica granatum L.) genome and the genomics of punicalagin biosynthesis.</title>
        <authorList>
            <person name="Qin G."/>
            <person name="Xu C."/>
            <person name="Ming R."/>
            <person name="Tang H."/>
            <person name="Guyot R."/>
            <person name="Kramer E.M."/>
            <person name="Hu Y."/>
            <person name="Yi X."/>
            <person name="Qi Y."/>
            <person name="Xu X."/>
            <person name="Gao Z."/>
            <person name="Pan H."/>
            <person name="Jian J."/>
            <person name="Tian Y."/>
            <person name="Yue Z."/>
            <person name="Xu Y."/>
        </authorList>
    </citation>
    <scope>NUCLEOTIDE SEQUENCE [LARGE SCALE GENOMIC DNA]</scope>
    <source>
        <strain evidence="2">cv. Dabenzi</strain>
    </source>
</reference>
<accession>A0A218WI41</accession>
<dbReference type="EMBL" id="MTKT01004293">
    <property type="protein sequence ID" value="OWM72040.1"/>
    <property type="molecule type" value="Genomic_DNA"/>
</dbReference>
<organism evidence="1 2">
    <name type="scientific">Punica granatum</name>
    <name type="common">Pomegranate</name>
    <dbReference type="NCBI Taxonomy" id="22663"/>
    <lineage>
        <taxon>Eukaryota</taxon>
        <taxon>Viridiplantae</taxon>
        <taxon>Streptophyta</taxon>
        <taxon>Embryophyta</taxon>
        <taxon>Tracheophyta</taxon>
        <taxon>Spermatophyta</taxon>
        <taxon>Magnoliopsida</taxon>
        <taxon>eudicotyledons</taxon>
        <taxon>Gunneridae</taxon>
        <taxon>Pentapetalae</taxon>
        <taxon>rosids</taxon>
        <taxon>malvids</taxon>
        <taxon>Myrtales</taxon>
        <taxon>Lythraceae</taxon>
        <taxon>Punica</taxon>
    </lineage>
</organism>
<sequence length="73" mass="7824">MAWRGGLKETGFLNAVVDLVRTGVTPGREALGVVQWKVGRIRRPCFSGATVLKVPILSKLSGLSFAQRFAVPG</sequence>
<evidence type="ECO:0000313" key="2">
    <source>
        <dbReference type="Proteomes" id="UP000197138"/>
    </source>
</evidence>
<gene>
    <name evidence="1" type="ORF">CDL15_Pgr017923</name>
</gene>
<name>A0A218WI41_PUNGR</name>
<dbReference type="AlphaFoldDB" id="A0A218WI41"/>
<evidence type="ECO:0000313" key="1">
    <source>
        <dbReference type="EMBL" id="OWM72040.1"/>
    </source>
</evidence>